<dbReference type="Proteomes" id="UP001164746">
    <property type="component" value="Chromosome 17"/>
</dbReference>
<reference evidence="2" key="1">
    <citation type="submission" date="2022-11" db="EMBL/GenBank/DDBJ databases">
        <title>Centuries of genome instability and evolution in soft-shell clam transmissible cancer (bioRxiv).</title>
        <authorList>
            <person name="Hart S.F.M."/>
            <person name="Yonemitsu M.A."/>
            <person name="Giersch R.M."/>
            <person name="Beal B.F."/>
            <person name="Arriagada G."/>
            <person name="Davis B.W."/>
            <person name="Ostrander E.A."/>
            <person name="Goff S.P."/>
            <person name="Metzger M.J."/>
        </authorList>
    </citation>
    <scope>NUCLEOTIDE SEQUENCE</scope>
    <source>
        <strain evidence="2">MELC-2E11</strain>
        <tissue evidence="2">Siphon/mantle</tissue>
    </source>
</reference>
<protein>
    <submittedName>
        <fullName evidence="2">Uncharacterized protein</fullName>
    </submittedName>
</protein>
<name>A0ABY7GA80_MYAAR</name>
<evidence type="ECO:0000256" key="1">
    <source>
        <dbReference type="SAM" id="Coils"/>
    </source>
</evidence>
<gene>
    <name evidence="2" type="ORF">MAR_033006</name>
</gene>
<accession>A0ABY7GA80</accession>
<feature type="non-terminal residue" evidence="2">
    <location>
        <position position="1"/>
    </location>
</feature>
<dbReference type="Gene3D" id="1.20.1170.10">
    <property type="match status" value="1"/>
</dbReference>
<organism evidence="2 3">
    <name type="scientific">Mya arenaria</name>
    <name type="common">Soft-shell clam</name>
    <dbReference type="NCBI Taxonomy" id="6604"/>
    <lineage>
        <taxon>Eukaryota</taxon>
        <taxon>Metazoa</taxon>
        <taxon>Spiralia</taxon>
        <taxon>Lophotrochozoa</taxon>
        <taxon>Mollusca</taxon>
        <taxon>Bivalvia</taxon>
        <taxon>Autobranchia</taxon>
        <taxon>Heteroconchia</taxon>
        <taxon>Euheterodonta</taxon>
        <taxon>Imparidentia</taxon>
        <taxon>Neoheterodontei</taxon>
        <taxon>Myida</taxon>
        <taxon>Myoidea</taxon>
        <taxon>Myidae</taxon>
        <taxon>Mya</taxon>
    </lineage>
</organism>
<keyword evidence="3" id="KW-1185">Reference proteome</keyword>
<feature type="coiled-coil region" evidence="1">
    <location>
        <begin position="32"/>
        <end position="87"/>
    </location>
</feature>
<sequence>GLSLALAAGTFAAGTGIATVWTVSAIQNGVEYAETKDKIKTYTQKADEARENQAKCQTERAELKRNLKSLEQEIDSAEKNIKDVQNMLDIYFLLETELHQILKRFQVHFSFA</sequence>
<keyword evidence="1" id="KW-0175">Coiled coil</keyword>
<evidence type="ECO:0000313" key="3">
    <source>
        <dbReference type="Proteomes" id="UP001164746"/>
    </source>
</evidence>
<evidence type="ECO:0000313" key="2">
    <source>
        <dbReference type="EMBL" id="WAR30464.1"/>
    </source>
</evidence>
<proteinExistence type="predicted"/>
<dbReference type="EMBL" id="CP111028">
    <property type="protein sequence ID" value="WAR30464.1"/>
    <property type="molecule type" value="Genomic_DNA"/>
</dbReference>
<dbReference type="SUPFAM" id="SSF57997">
    <property type="entry name" value="Tropomyosin"/>
    <property type="match status" value="1"/>
</dbReference>